<name>A0A1I7T289_9PELO</name>
<dbReference type="WBParaSite" id="Csp11.Scaffold476.g1722.t1">
    <property type="protein sequence ID" value="Csp11.Scaffold476.g1722.t1"/>
    <property type="gene ID" value="Csp11.Scaffold476.g1722"/>
</dbReference>
<proteinExistence type="predicted"/>
<sequence>MMIPRIHFLVFKNIPSFFDDVRTTELYPLEADSHCWEAPHSFYLALNYHISVPKIAIKKSSTDKILLILS</sequence>
<organism evidence="1 2">
    <name type="scientific">Caenorhabditis tropicalis</name>
    <dbReference type="NCBI Taxonomy" id="1561998"/>
    <lineage>
        <taxon>Eukaryota</taxon>
        <taxon>Metazoa</taxon>
        <taxon>Ecdysozoa</taxon>
        <taxon>Nematoda</taxon>
        <taxon>Chromadorea</taxon>
        <taxon>Rhabditida</taxon>
        <taxon>Rhabditina</taxon>
        <taxon>Rhabditomorpha</taxon>
        <taxon>Rhabditoidea</taxon>
        <taxon>Rhabditidae</taxon>
        <taxon>Peloderinae</taxon>
        <taxon>Caenorhabditis</taxon>
    </lineage>
</organism>
<accession>A0A1I7T289</accession>
<evidence type="ECO:0000313" key="1">
    <source>
        <dbReference type="Proteomes" id="UP000095282"/>
    </source>
</evidence>
<reference evidence="2" key="1">
    <citation type="submission" date="2016-11" db="UniProtKB">
        <authorList>
            <consortium name="WormBaseParasite"/>
        </authorList>
    </citation>
    <scope>IDENTIFICATION</scope>
</reference>
<dbReference type="AlphaFoldDB" id="A0A1I7T289"/>
<protein>
    <submittedName>
        <fullName evidence="2">Uncharacterized protein</fullName>
    </submittedName>
</protein>
<evidence type="ECO:0000313" key="2">
    <source>
        <dbReference type="WBParaSite" id="Csp11.Scaffold476.g1722.t1"/>
    </source>
</evidence>
<dbReference type="Proteomes" id="UP000095282">
    <property type="component" value="Unplaced"/>
</dbReference>
<keyword evidence="1" id="KW-1185">Reference proteome</keyword>